<evidence type="ECO:0000256" key="6">
    <source>
        <dbReference type="SAM" id="MobiDB-lite"/>
    </source>
</evidence>
<dbReference type="SMART" id="SM00326">
    <property type="entry name" value="SH3"/>
    <property type="match status" value="1"/>
</dbReference>
<evidence type="ECO:0000256" key="1">
    <source>
        <dbReference type="ARBA" id="ARBA00004170"/>
    </source>
</evidence>
<protein>
    <recommendedName>
        <fullName evidence="7">SH3 domain-containing protein</fullName>
    </recommendedName>
</protein>
<evidence type="ECO:0000259" key="7">
    <source>
        <dbReference type="PROSITE" id="PS50002"/>
    </source>
</evidence>
<feature type="non-terminal residue" evidence="8">
    <location>
        <position position="1"/>
    </location>
</feature>
<comment type="subcellular location">
    <subcellularLocation>
        <location evidence="1">Membrane</location>
        <topology evidence="1">Peripheral membrane protein</topology>
    </subcellularLocation>
</comment>
<dbReference type="Gene3D" id="2.30.30.40">
    <property type="entry name" value="SH3 Domains"/>
    <property type="match status" value="1"/>
</dbReference>
<dbReference type="AlphaFoldDB" id="A0AAD9N3U6"/>
<feature type="region of interest" description="Disordered" evidence="6">
    <location>
        <begin position="68"/>
        <end position="237"/>
    </location>
</feature>
<dbReference type="FunFam" id="2.30.30.40:FF:000072">
    <property type="entry name" value="Unconventional Myosin IB"/>
    <property type="match status" value="1"/>
</dbReference>
<evidence type="ECO:0000256" key="4">
    <source>
        <dbReference type="ARBA" id="ARBA00023136"/>
    </source>
</evidence>
<evidence type="ECO:0000256" key="2">
    <source>
        <dbReference type="ARBA" id="ARBA00022443"/>
    </source>
</evidence>
<dbReference type="PANTHER" id="PTHR14167:SF81">
    <property type="entry name" value="ENDOPHILIN-A"/>
    <property type="match status" value="1"/>
</dbReference>
<dbReference type="CDD" id="cd11875">
    <property type="entry name" value="SH3_CD2AP-like_3"/>
    <property type="match status" value="1"/>
</dbReference>
<accession>A0AAD9N3U6</accession>
<dbReference type="PROSITE" id="PS50002">
    <property type="entry name" value="SH3"/>
    <property type="match status" value="1"/>
</dbReference>
<dbReference type="PRINTS" id="PR00452">
    <property type="entry name" value="SH3DOMAIN"/>
</dbReference>
<keyword evidence="2 5" id="KW-0728">SH3 domain</keyword>
<feature type="compositionally biased region" description="Basic and acidic residues" evidence="6">
    <location>
        <begin position="183"/>
        <end position="197"/>
    </location>
</feature>
<name>A0AAD9N3U6_9ANNE</name>
<evidence type="ECO:0000256" key="3">
    <source>
        <dbReference type="ARBA" id="ARBA00023054"/>
    </source>
</evidence>
<comment type="caution">
    <text evidence="8">The sequence shown here is derived from an EMBL/GenBank/DDBJ whole genome shotgun (WGS) entry which is preliminary data.</text>
</comment>
<feature type="compositionally biased region" description="Basic and acidic residues" evidence="6">
    <location>
        <begin position="95"/>
        <end position="106"/>
    </location>
</feature>
<feature type="domain" description="SH3" evidence="7">
    <location>
        <begin position="7"/>
        <end position="68"/>
    </location>
</feature>
<feature type="compositionally biased region" description="Basic and acidic residues" evidence="6">
    <location>
        <begin position="123"/>
        <end position="148"/>
    </location>
</feature>
<reference evidence="8" key="1">
    <citation type="journal article" date="2023" name="Mol. Biol. Evol.">
        <title>Third-Generation Sequencing Reveals the Adaptive Role of the Epigenome in Three Deep-Sea Polychaetes.</title>
        <authorList>
            <person name="Perez M."/>
            <person name="Aroh O."/>
            <person name="Sun Y."/>
            <person name="Lan Y."/>
            <person name="Juniper S.K."/>
            <person name="Young C.R."/>
            <person name="Angers B."/>
            <person name="Qian P.Y."/>
        </authorList>
    </citation>
    <scope>NUCLEOTIDE SEQUENCE</scope>
    <source>
        <strain evidence="8">P08H-3</strain>
    </source>
</reference>
<keyword evidence="3" id="KW-0175">Coiled coil</keyword>
<keyword evidence="4" id="KW-0472">Membrane</keyword>
<dbReference type="EMBL" id="JAODUP010000220">
    <property type="protein sequence ID" value="KAK2156142.1"/>
    <property type="molecule type" value="Genomic_DNA"/>
</dbReference>
<evidence type="ECO:0000313" key="9">
    <source>
        <dbReference type="Proteomes" id="UP001208570"/>
    </source>
</evidence>
<dbReference type="PANTHER" id="PTHR14167">
    <property type="entry name" value="SH3 DOMAIN-CONTAINING"/>
    <property type="match status" value="1"/>
</dbReference>
<dbReference type="Pfam" id="PF14604">
    <property type="entry name" value="SH3_9"/>
    <property type="match status" value="1"/>
</dbReference>
<sequence length="378" mass="42604">ILWDFISLVERAKVLYSYKAENVDELSLDEGDIITILEKELEDSGWWKGELGGKIGVFPDNFVELLPSEEVKPKKPPPPLVPKESPTKPEPPQPPKRDDLKEDRAPLGRKPAQPPPVSKKPVKHEEAKLIAQTDDMKAKEMDTDKADNHFGGTDTGAAKLTQLTAGRAKAPERRPPRNKPRPSKLDDPSSPESDHRQPSAPNTLPQQKRINPLQASEHPIPVRTSPVPINSTKDEEVTPPVIKVIGVVLSTVNLEREDKKVPPVRATRPPPPTPDKDNHSPNVSPRSPDIDNTVVSNANIEALKKELEELKLTTVSRADYKVMQQDLQHMREDMDKMRSQFHKKLLDLMKEVDDEKKIRLNMQVEMDRIKKLVFPDDD</sequence>
<keyword evidence="9" id="KW-1185">Reference proteome</keyword>
<dbReference type="InterPro" id="IPR050384">
    <property type="entry name" value="Endophilin_SH3RF"/>
</dbReference>
<gene>
    <name evidence="8" type="ORF">LSH36_220g00000</name>
</gene>
<evidence type="ECO:0000256" key="5">
    <source>
        <dbReference type="PROSITE-ProRule" id="PRU00192"/>
    </source>
</evidence>
<evidence type="ECO:0000313" key="8">
    <source>
        <dbReference type="EMBL" id="KAK2156142.1"/>
    </source>
</evidence>
<dbReference type="InterPro" id="IPR036028">
    <property type="entry name" value="SH3-like_dom_sf"/>
</dbReference>
<proteinExistence type="predicted"/>
<feature type="region of interest" description="Disordered" evidence="6">
    <location>
        <begin position="258"/>
        <end position="291"/>
    </location>
</feature>
<feature type="compositionally biased region" description="Polar residues" evidence="6">
    <location>
        <begin position="199"/>
        <end position="209"/>
    </location>
</feature>
<dbReference type="InterPro" id="IPR001452">
    <property type="entry name" value="SH3_domain"/>
</dbReference>
<organism evidence="8 9">
    <name type="scientific">Paralvinella palmiformis</name>
    <dbReference type="NCBI Taxonomy" id="53620"/>
    <lineage>
        <taxon>Eukaryota</taxon>
        <taxon>Metazoa</taxon>
        <taxon>Spiralia</taxon>
        <taxon>Lophotrochozoa</taxon>
        <taxon>Annelida</taxon>
        <taxon>Polychaeta</taxon>
        <taxon>Sedentaria</taxon>
        <taxon>Canalipalpata</taxon>
        <taxon>Terebellida</taxon>
        <taxon>Terebelliformia</taxon>
        <taxon>Alvinellidae</taxon>
        <taxon>Paralvinella</taxon>
    </lineage>
</organism>
<dbReference type="SUPFAM" id="SSF50044">
    <property type="entry name" value="SH3-domain"/>
    <property type="match status" value="1"/>
</dbReference>
<dbReference type="Proteomes" id="UP001208570">
    <property type="component" value="Unassembled WGS sequence"/>
</dbReference>